<dbReference type="SUPFAM" id="SSF52833">
    <property type="entry name" value="Thioredoxin-like"/>
    <property type="match status" value="1"/>
</dbReference>
<gene>
    <name evidence="3" type="ORF">Y5W_02471</name>
</gene>
<reference evidence="3 4" key="1">
    <citation type="submission" date="2012-09" db="EMBL/GenBank/DDBJ databases">
        <title>Genome Sequence of alkane-degrading Bacterium Alcanivorax sp. 521-1.</title>
        <authorList>
            <person name="Lai Q."/>
            <person name="Shao Z."/>
        </authorList>
    </citation>
    <scope>NUCLEOTIDE SEQUENCE [LARGE SCALE GENOMIC DNA]</scope>
    <source>
        <strain evidence="3 4">521-1</strain>
    </source>
</reference>
<dbReference type="Proteomes" id="UP000662703">
    <property type="component" value="Unassembled WGS sequence"/>
</dbReference>
<sequence>MSPRTKNRLTLLAIVGPFVLFFIAGRYFVDPWELPRENKGQLILPHVQLRALELREPGGGAYNAKDTAGLWSLMYVAGADCGAACKNGLYYQMRQVQRTLGENMDRLRRIVVHTAPASDELRAFLDQKVPDTVEVRGDADTVKRALAPAYEGHDGDAIGDVFVVSPDGQIFLRYPTHEDMDATLEEAENIRLDLERTLKGSLI</sequence>
<comment type="caution">
    <text evidence="3">The sequence shown here is derived from an EMBL/GenBank/DDBJ whole genome shotgun (WGS) entry which is preliminary data.</text>
</comment>
<dbReference type="Pfam" id="PF02630">
    <property type="entry name" value="SCO1-SenC"/>
    <property type="match status" value="1"/>
</dbReference>
<keyword evidence="2" id="KW-0472">Membrane</keyword>
<proteinExistence type="inferred from homology"/>
<evidence type="ECO:0000313" key="4">
    <source>
        <dbReference type="Proteomes" id="UP000662703"/>
    </source>
</evidence>
<comment type="similarity">
    <text evidence="1">Belongs to the SCO1/2 family.</text>
</comment>
<dbReference type="InterPro" id="IPR003782">
    <property type="entry name" value="SCO1/SenC"/>
</dbReference>
<evidence type="ECO:0000256" key="2">
    <source>
        <dbReference type="SAM" id="Phobius"/>
    </source>
</evidence>
<dbReference type="Gene3D" id="3.40.30.10">
    <property type="entry name" value="Glutaredoxin"/>
    <property type="match status" value="1"/>
</dbReference>
<name>A0ABS0ASR2_9GAMM</name>
<evidence type="ECO:0000313" key="3">
    <source>
        <dbReference type="EMBL" id="MBF5057177.1"/>
    </source>
</evidence>
<feature type="transmembrane region" description="Helical" evidence="2">
    <location>
        <begin position="9"/>
        <end position="29"/>
    </location>
</feature>
<organism evidence="3 4">
    <name type="scientific">Alloalcanivorax profundimaris</name>
    <dbReference type="NCBI Taxonomy" id="2735259"/>
    <lineage>
        <taxon>Bacteria</taxon>
        <taxon>Pseudomonadati</taxon>
        <taxon>Pseudomonadota</taxon>
        <taxon>Gammaproteobacteria</taxon>
        <taxon>Oceanospirillales</taxon>
        <taxon>Alcanivoracaceae</taxon>
        <taxon>Alloalcanivorax</taxon>
    </lineage>
</organism>
<keyword evidence="2" id="KW-0812">Transmembrane</keyword>
<keyword evidence="4" id="KW-1185">Reference proteome</keyword>
<dbReference type="EMBL" id="ARXX01000038">
    <property type="protein sequence ID" value="MBF5057177.1"/>
    <property type="molecule type" value="Genomic_DNA"/>
</dbReference>
<evidence type="ECO:0000256" key="1">
    <source>
        <dbReference type="ARBA" id="ARBA00010996"/>
    </source>
</evidence>
<dbReference type="InterPro" id="IPR036249">
    <property type="entry name" value="Thioredoxin-like_sf"/>
</dbReference>
<evidence type="ECO:0008006" key="5">
    <source>
        <dbReference type="Google" id="ProtNLM"/>
    </source>
</evidence>
<dbReference type="RefSeq" id="WP_161383925.1">
    <property type="nucleotide sequence ID" value="NZ_ARXX01000038.1"/>
</dbReference>
<protein>
    <recommendedName>
        <fullName evidence="5">SCO family protein</fullName>
    </recommendedName>
</protein>
<keyword evidence="2" id="KW-1133">Transmembrane helix</keyword>
<accession>A0ABS0ASR2</accession>